<dbReference type="CDD" id="cd02549">
    <property type="entry name" value="Peptidase_C39A"/>
    <property type="match status" value="1"/>
</dbReference>
<sequence length="367" mass="39245">MHEGPFGLPSPGATTRVSIAHPRVSTFRSPVYETPFPFDTLVPSWSATTPAGTWIHLRFAVRSDGRWSPALDLGVWASGTEAVRRSSARSEEAAAPAAWRVEVDTVRGTAPGTHADAYRFDLDLVSSTPGLLPTVREVSVLVSDSSRHGEDPGDPEPAPEARGRDLPVPARSQMLFPHGGEAWCSPTSLSMVMAYWAQETGERALDRPVPEVADGVYDRAYRGWGNWPFNTAYAAALGLEARVGRLRSLAEAGGWVAAGVPLVVSVAWDNGVVGQELSGAPLARSDGHLLVIRGFAPSGDVIVNDPAAPRDAGVARVYERGELSRAWLRNRGSSGGIAYLVHPPGWSVPRASGFRAAPQGMRRFDTV</sequence>
<feature type="domain" description="Peptidase C39-like" evidence="2">
    <location>
        <begin position="166"/>
        <end position="307"/>
    </location>
</feature>
<feature type="region of interest" description="Disordered" evidence="1">
    <location>
        <begin position="142"/>
        <end position="166"/>
    </location>
</feature>
<dbReference type="EMBL" id="CP045121">
    <property type="protein sequence ID" value="QIN77848.1"/>
    <property type="molecule type" value="Genomic_DNA"/>
</dbReference>
<dbReference type="KEGG" id="rmar:GBA65_04165"/>
<dbReference type="RefSeq" id="WP_166395527.1">
    <property type="nucleotide sequence ID" value="NZ_CP045121.1"/>
</dbReference>
<evidence type="ECO:0000313" key="4">
    <source>
        <dbReference type="Proteomes" id="UP000502706"/>
    </source>
</evidence>
<dbReference type="InterPro" id="IPR039564">
    <property type="entry name" value="Peptidase_C39-like"/>
</dbReference>
<dbReference type="Gene3D" id="3.90.70.10">
    <property type="entry name" value="Cysteine proteinases"/>
    <property type="match status" value="1"/>
</dbReference>
<name>A0A6G8PTK9_9ACTN</name>
<dbReference type="InterPro" id="IPR039563">
    <property type="entry name" value="Peptidase_C39_single_dom"/>
</dbReference>
<reference evidence="3 4" key="1">
    <citation type="submission" date="2019-10" db="EMBL/GenBank/DDBJ databases">
        <title>Rubrobacter sp nov SCSIO 52915 isolated from a deep-sea sediment in the South China Sea.</title>
        <authorList>
            <person name="Chen R.W."/>
        </authorList>
    </citation>
    <scope>NUCLEOTIDE SEQUENCE [LARGE SCALE GENOMIC DNA]</scope>
    <source>
        <strain evidence="3 4">SCSIO 52915</strain>
    </source>
</reference>
<keyword evidence="4" id="KW-1185">Reference proteome</keyword>
<dbReference type="AlphaFoldDB" id="A0A6G8PTK9"/>
<dbReference type="Proteomes" id="UP000502706">
    <property type="component" value="Chromosome"/>
</dbReference>
<evidence type="ECO:0000313" key="3">
    <source>
        <dbReference type="EMBL" id="QIN77848.1"/>
    </source>
</evidence>
<proteinExistence type="predicted"/>
<evidence type="ECO:0000259" key="2">
    <source>
        <dbReference type="Pfam" id="PF13529"/>
    </source>
</evidence>
<protein>
    <submittedName>
        <fullName evidence="3">Peptidase C39 family protein</fullName>
    </submittedName>
</protein>
<accession>A0A6G8PTK9</accession>
<dbReference type="Pfam" id="PF13529">
    <property type="entry name" value="Peptidase_C39_2"/>
    <property type="match status" value="1"/>
</dbReference>
<evidence type="ECO:0000256" key="1">
    <source>
        <dbReference type="SAM" id="MobiDB-lite"/>
    </source>
</evidence>
<organism evidence="3 4">
    <name type="scientific">Rubrobacter marinus</name>
    <dbReference type="NCBI Taxonomy" id="2653852"/>
    <lineage>
        <taxon>Bacteria</taxon>
        <taxon>Bacillati</taxon>
        <taxon>Actinomycetota</taxon>
        <taxon>Rubrobacteria</taxon>
        <taxon>Rubrobacterales</taxon>
        <taxon>Rubrobacteraceae</taxon>
        <taxon>Rubrobacter</taxon>
    </lineage>
</organism>
<gene>
    <name evidence="3" type="ORF">GBA65_04165</name>
</gene>